<dbReference type="InterPro" id="IPR032466">
    <property type="entry name" value="Metal_Hydrolase"/>
</dbReference>
<proteinExistence type="predicted"/>
<dbReference type="Proteomes" id="UP000886632">
    <property type="component" value="Unassembled WGS sequence"/>
</dbReference>
<dbReference type="AlphaFoldDB" id="A0A9D7T8X4"/>
<dbReference type="InterPro" id="IPR001130">
    <property type="entry name" value="TatD-like"/>
</dbReference>
<dbReference type="PANTHER" id="PTHR46124:SF2">
    <property type="entry name" value="D-AMINOACYL-TRNA DEACYLASE"/>
    <property type="match status" value="1"/>
</dbReference>
<evidence type="ECO:0000313" key="2">
    <source>
        <dbReference type="EMBL" id="MBL0003843.1"/>
    </source>
</evidence>
<feature type="region of interest" description="Disordered" evidence="1">
    <location>
        <begin position="179"/>
        <end position="203"/>
    </location>
</feature>
<sequence length="258" mass="27831">MTRALPPLDLHAHIDPAIEPRALESLGAVVFAATRSADEFQRTLSRTDAATVWGLGCHPGVAAAQSSYDAEHFAKLLAQTAYISEVGLDGGACVAIDQQADVLASLLAQVSRTPRLVSVHSTRATKRTLDVIETSGASGVILHWWLGSDTETRRASELGCLFSVNRRMNPARLHRASVPLSSLLPETDHPSGNRSGSAPRQPGWTLDVEDSIASAYGTTPEAVRYQFWRNLVEQVDVLGVLSLLPPVVQAMLAHARWK</sequence>
<dbReference type="PANTHER" id="PTHR46124">
    <property type="entry name" value="D-AMINOACYL-TRNA DEACYLASE"/>
    <property type="match status" value="1"/>
</dbReference>
<evidence type="ECO:0000313" key="3">
    <source>
        <dbReference type="Proteomes" id="UP000886632"/>
    </source>
</evidence>
<dbReference type="SUPFAM" id="SSF51556">
    <property type="entry name" value="Metallo-dependent hydrolases"/>
    <property type="match status" value="1"/>
</dbReference>
<organism evidence="2 3">
    <name type="scientific">Candidatus Phosphoribacter hodrii</name>
    <dbReference type="NCBI Taxonomy" id="2953743"/>
    <lineage>
        <taxon>Bacteria</taxon>
        <taxon>Bacillati</taxon>
        <taxon>Actinomycetota</taxon>
        <taxon>Actinomycetes</taxon>
        <taxon>Micrococcales</taxon>
        <taxon>Dermatophilaceae</taxon>
        <taxon>Candidatus Phosphoribacter</taxon>
    </lineage>
</organism>
<accession>A0A9D7T8X4</accession>
<dbReference type="EMBL" id="JADKGK010000015">
    <property type="protein sequence ID" value="MBL0003843.1"/>
    <property type="molecule type" value="Genomic_DNA"/>
</dbReference>
<evidence type="ECO:0000256" key="1">
    <source>
        <dbReference type="SAM" id="MobiDB-lite"/>
    </source>
</evidence>
<dbReference type="Gene3D" id="3.20.20.140">
    <property type="entry name" value="Metal-dependent hydrolases"/>
    <property type="match status" value="1"/>
</dbReference>
<dbReference type="Pfam" id="PF01026">
    <property type="entry name" value="TatD_DNase"/>
    <property type="match status" value="1"/>
</dbReference>
<reference evidence="2" key="1">
    <citation type="submission" date="2020-10" db="EMBL/GenBank/DDBJ databases">
        <title>Connecting structure to function with the recovery of over 1000 high-quality activated sludge metagenome-assembled genomes encoding full-length rRNA genes using long-read sequencing.</title>
        <authorList>
            <person name="Singleton C.M."/>
            <person name="Petriglieri F."/>
            <person name="Kristensen J.M."/>
            <person name="Kirkegaard R.H."/>
            <person name="Michaelsen T.Y."/>
            <person name="Andersen M.H."/>
            <person name="Karst S.M."/>
            <person name="Dueholm M.S."/>
            <person name="Nielsen P.H."/>
            <person name="Albertsen M."/>
        </authorList>
    </citation>
    <scope>NUCLEOTIDE SEQUENCE</scope>
    <source>
        <strain evidence="2">Ribe_18-Q3-R11-54_MAXAC.001</strain>
    </source>
</reference>
<gene>
    <name evidence="2" type="ORF">IPP00_07550</name>
</gene>
<comment type="caution">
    <text evidence="2">The sequence shown here is derived from an EMBL/GenBank/DDBJ whole genome shotgun (WGS) entry which is preliminary data.</text>
</comment>
<dbReference type="GO" id="GO:0016788">
    <property type="term" value="F:hydrolase activity, acting on ester bonds"/>
    <property type="evidence" value="ECO:0007669"/>
    <property type="project" value="InterPro"/>
</dbReference>
<protein>
    <submittedName>
        <fullName evidence="2">TatD family hydrolase</fullName>
    </submittedName>
</protein>
<keyword evidence="2" id="KW-0378">Hydrolase</keyword>
<name>A0A9D7T8X4_9MICO</name>